<dbReference type="EMBL" id="JAHSTV010000007">
    <property type="protein sequence ID" value="MBV4464948.1"/>
    <property type="molecule type" value="Genomic_DNA"/>
</dbReference>
<accession>A0ABS6PWT9</accession>
<evidence type="ECO:0000313" key="3">
    <source>
        <dbReference type="Proteomes" id="UP000886900"/>
    </source>
</evidence>
<organism evidence="2 3">
    <name type="scientific">Pseudomonas farris</name>
    <dbReference type="NCBI Taxonomy" id="2841207"/>
    <lineage>
        <taxon>Bacteria</taxon>
        <taxon>Pseudomonadati</taxon>
        <taxon>Pseudomonadota</taxon>
        <taxon>Gammaproteobacteria</taxon>
        <taxon>Pseudomonadales</taxon>
        <taxon>Pseudomonadaceae</taxon>
        <taxon>Pseudomonas</taxon>
    </lineage>
</organism>
<evidence type="ECO:0000256" key="1">
    <source>
        <dbReference type="SAM" id="MobiDB-lite"/>
    </source>
</evidence>
<dbReference type="InterPro" id="IPR012670">
    <property type="entry name" value="T3SS_YscI/HrpB"/>
</dbReference>
<dbReference type="RefSeq" id="WP_217857189.1">
    <property type="nucleotide sequence ID" value="NZ_JAHSTV010000007.1"/>
</dbReference>
<dbReference type="Pfam" id="PF17001">
    <property type="entry name" value="T3SS_basalb_I"/>
    <property type="match status" value="1"/>
</dbReference>
<comment type="caution">
    <text evidence="2">The sequence shown here is derived from an EMBL/GenBank/DDBJ whole genome shotgun (WGS) entry which is preliminary data.</text>
</comment>
<dbReference type="NCBIfam" id="TIGR02497">
    <property type="entry name" value="yscI_hrpB_dom"/>
    <property type="match status" value="1"/>
</dbReference>
<evidence type="ECO:0000313" key="2">
    <source>
        <dbReference type="EMBL" id="MBV4464948.1"/>
    </source>
</evidence>
<proteinExistence type="predicted"/>
<protein>
    <submittedName>
        <fullName evidence="2">Type III secretion system inner rod subunit SctI</fullName>
    </submittedName>
</protein>
<dbReference type="Proteomes" id="UP000886900">
    <property type="component" value="Unassembled WGS sequence"/>
</dbReference>
<feature type="region of interest" description="Disordered" evidence="1">
    <location>
        <begin position="42"/>
        <end position="81"/>
    </location>
</feature>
<name>A0ABS6PWT9_9PSED</name>
<gene>
    <name evidence="2" type="primary">sctI</name>
    <name evidence="2" type="ORF">KVG95_16610</name>
</gene>
<feature type="compositionally biased region" description="Polar residues" evidence="1">
    <location>
        <begin position="42"/>
        <end position="64"/>
    </location>
</feature>
<reference evidence="2" key="1">
    <citation type="submission" date="2021-06" db="EMBL/GenBank/DDBJ databases">
        <title>Updating the genus Pseudomonas: Description of 43 new species and partition of the Pseudomonas putida group.</title>
        <authorList>
            <person name="Girard L."/>
            <person name="Lood C."/>
            <person name="Vandamme P."/>
            <person name="Rokni-Zadeh H."/>
            <person name="Van Noort V."/>
            <person name="Hofte M."/>
            <person name="Lavigne R."/>
            <person name="De Mot R."/>
        </authorList>
    </citation>
    <scope>NUCLEOTIDE SEQUENCE</scope>
    <source>
        <strain evidence="2">SWRI79</strain>
    </source>
</reference>
<keyword evidence="3" id="KW-1185">Reference proteome</keyword>
<sequence length="120" mass="12588">MSIARVTGSNLGLSGFEVASSEAPAQADVAWFKAAMHKGADQPTTVSADSASQPLTIASMSSQHSSEKASRALQKAAKSVDPQQVLQANRSLSSFYLESMLSTKLVSKATQSVEKLTSLQ</sequence>